<evidence type="ECO:0000256" key="1">
    <source>
        <dbReference type="SAM" id="SignalP"/>
    </source>
</evidence>
<accession>A0ABQ7ZES7</accession>
<sequence>MAKSNAYLISILIIISSLSSPSQGLTIAGYTINQVIIDDVVYCRFNGTPNPVSNATVYLTCGGSTTRLVEVLTDTYGILCSCRTRKRPLRPTNDAQHRQERYHNYRLLYRQPNFRIIFLHGKGTFMQYNIVIEALFDSNGHIFLPTFEALRREISVFRASASRSLRVSKGGSTILE</sequence>
<evidence type="ECO:0000313" key="3">
    <source>
        <dbReference type="Proteomes" id="UP000824890"/>
    </source>
</evidence>
<proteinExistence type="predicted"/>
<dbReference type="EMBL" id="JAGKQM010000015">
    <property type="protein sequence ID" value="KAH0878571.1"/>
    <property type="molecule type" value="Genomic_DNA"/>
</dbReference>
<evidence type="ECO:0008006" key="4">
    <source>
        <dbReference type="Google" id="ProtNLM"/>
    </source>
</evidence>
<feature type="signal peptide" evidence="1">
    <location>
        <begin position="1"/>
        <end position="24"/>
    </location>
</feature>
<feature type="chain" id="PRO_5047047177" description="S-protein homolog" evidence="1">
    <location>
        <begin position="25"/>
        <end position="176"/>
    </location>
</feature>
<keyword evidence="1" id="KW-0732">Signal</keyword>
<gene>
    <name evidence="2" type="ORF">HID58_065965</name>
</gene>
<dbReference type="Proteomes" id="UP000824890">
    <property type="component" value="Unassembled WGS sequence"/>
</dbReference>
<evidence type="ECO:0000313" key="2">
    <source>
        <dbReference type="EMBL" id="KAH0878571.1"/>
    </source>
</evidence>
<name>A0ABQ7ZES7_BRANA</name>
<reference evidence="2 3" key="1">
    <citation type="submission" date="2021-05" db="EMBL/GenBank/DDBJ databases">
        <title>Genome Assembly of Synthetic Allotetraploid Brassica napus Reveals Homoeologous Exchanges between Subgenomes.</title>
        <authorList>
            <person name="Davis J.T."/>
        </authorList>
    </citation>
    <scope>NUCLEOTIDE SEQUENCE [LARGE SCALE GENOMIC DNA]</scope>
    <source>
        <strain evidence="3">cv. Da-Ae</strain>
        <tissue evidence="2">Seedling</tissue>
    </source>
</reference>
<comment type="caution">
    <text evidence="2">The sequence shown here is derived from an EMBL/GenBank/DDBJ whole genome shotgun (WGS) entry which is preliminary data.</text>
</comment>
<protein>
    <recommendedName>
        <fullName evidence="4">S-protein homolog</fullName>
    </recommendedName>
</protein>
<keyword evidence="3" id="KW-1185">Reference proteome</keyword>
<organism evidence="2 3">
    <name type="scientific">Brassica napus</name>
    <name type="common">Rape</name>
    <dbReference type="NCBI Taxonomy" id="3708"/>
    <lineage>
        <taxon>Eukaryota</taxon>
        <taxon>Viridiplantae</taxon>
        <taxon>Streptophyta</taxon>
        <taxon>Embryophyta</taxon>
        <taxon>Tracheophyta</taxon>
        <taxon>Spermatophyta</taxon>
        <taxon>Magnoliopsida</taxon>
        <taxon>eudicotyledons</taxon>
        <taxon>Gunneridae</taxon>
        <taxon>Pentapetalae</taxon>
        <taxon>rosids</taxon>
        <taxon>malvids</taxon>
        <taxon>Brassicales</taxon>
        <taxon>Brassicaceae</taxon>
        <taxon>Brassiceae</taxon>
        <taxon>Brassica</taxon>
    </lineage>
</organism>